<sequence length="352" mass="40143">MVDPSPTVQRTGSQVLGAQQLQQLPRQEILLHRKQRPGVCFRPQKGSGKLRGTITVGPYDSWNKTWNNYVLPWLRRAETKLFLTKQPHQQEGLLQYCRCRQLLQYWYHLRQSHQGQHLHLQLSQDLCPHLEAPPVRAFILLVQPAPLRIPPLMPPLHPPGWWLHGGVPMNIVSYGAPPPFLPQVRLAIRYDGTQELLPAFLVQLNSHMLQYGLTATEPMSVCNLPAEGQELKTLVAVQLWSGVPPLLTRVMTWRHVDYKPSESLRLAHKIGILKPFTWLYPRDSSKRFPGPRQFEGGLRWLSFNSTSYRALIQGAASHLLDALAPWTHPDELAMHLTARLELALLTAVVKKP</sequence>
<protein>
    <submittedName>
        <fullName evidence="1">Uncharacterized protein</fullName>
    </submittedName>
</protein>
<proteinExistence type="predicted"/>
<evidence type="ECO:0000313" key="1">
    <source>
        <dbReference type="EMBL" id="KAH7998698.1"/>
    </source>
</evidence>
<name>A0ACB8F1Y3_9SAUR</name>
<organism evidence="1 2">
    <name type="scientific">Sphaerodactylus townsendi</name>
    <dbReference type="NCBI Taxonomy" id="933632"/>
    <lineage>
        <taxon>Eukaryota</taxon>
        <taxon>Metazoa</taxon>
        <taxon>Chordata</taxon>
        <taxon>Craniata</taxon>
        <taxon>Vertebrata</taxon>
        <taxon>Euteleostomi</taxon>
        <taxon>Lepidosauria</taxon>
        <taxon>Squamata</taxon>
        <taxon>Bifurcata</taxon>
        <taxon>Gekkota</taxon>
        <taxon>Sphaerodactylidae</taxon>
        <taxon>Sphaerodactylus</taxon>
    </lineage>
</organism>
<reference evidence="1" key="1">
    <citation type="submission" date="2021-08" db="EMBL/GenBank/DDBJ databases">
        <title>The first chromosome-level gecko genome reveals the dynamic sex chromosomes of Neotropical dwarf geckos (Sphaerodactylidae: Sphaerodactylus).</title>
        <authorList>
            <person name="Pinto B.J."/>
            <person name="Keating S.E."/>
            <person name="Gamble T."/>
        </authorList>
    </citation>
    <scope>NUCLEOTIDE SEQUENCE</scope>
    <source>
        <strain evidence="1">TG3544</strain>
    </source>
</reference>
<dbReference type="EMBL" id="CM037625">
    <property type="protein sequence ID" value="KAH7998698.1"/>
    <property type="molecule type" value="Genomic_DNA"/>
</dbReference>
<gene>
    <name evidence="1" type="ORF">K3G42_019084</name>
</gene>
<accession>A0ACB8F1Y3</accession>
<dbReference type="Proteomes" id="UP000827872">
    <property type="component" value="Linkage Group LG12"/>
</dbReference>
<comment type="caution">
    <text evidence="1">The sequence shown here is derived from an EMBL/GenBank/DDBJ whole genome shotgun (WGS) entry which is preliminary data.</text>
</comment>
<keyword evidence="2" id="KW-1185">Reference proteome</keyword>
<evidence type="ECO:0000313" key="2">
    <source>
        <dbReference type="Proteomes" id="UP000827872"/>
    </source>
</evidence>